<dbReference type="OrthoDB" id="21204at2759"/>
<dbReference type="EMBL" id="VRMN01000016">
    <property type="protein sequence ID" value="KAA8491049.1"/>
    <property type="molecule type" value="Genomic_DNA"/>
</dbReference>
<evidence type="ECO:0000259" key="6">
    <source>
        <dbReference type="PROSITE" id="PS50089"/>
    </source>
</evidence>
<dbReference type="GO" id="GO:0005634">
    <property type="term" value="C:nucleus"/>
    <property type="evidence" value="ECO:0007669"/>
    <property type="project" value="TreeGrafter"/>
</dbReference>
<evidence type="ECO:0000256" key="1">
    <source>
        <dbReference type="ARBA" id="ARBA00022723"/>
    </source>
</evidence>
<evidence type="ECO:0000256" key="2">
    <source>
        <dbReference type="ARBA" id="ARBA00022771"/>
    </source>
</evidence>
<organism evidence="8 9">
    <name type="scientific">Porphyridium purpureum</name>
    <name type="common">Red alga</name>
    <name type="synonym">Porphyridium cruentum</name>
    <dbReference type="NCBI Taxonomy" id="35688"/>
    <lineage>
        <taxon>Eukaryota</taxon>
        <taxon>Rhodophyta</taxon>
        <taxon>Bangiophyceae</taxon>
        <taxon>Porphyridiales</taxon>
        <taxon>Porphyridiaceae</taxon>
        <taxon>Porphyridium</taxon>
    </lineage>
</organism>
<evidence type="ECO:0000313" key="8">
    <source>
        <dbReference type="EMBL" id="KAA8491049.1"/>
    </source>
</evidence>
<sequence length="452" mass="47109">MAQRQVAGQGLELVACQHCGQRVAVINLGLHELRCDRNARGATSSAPRPHPAASGSVAESAPASARGPVRAASVERPCHICSYLNPVASSECEVCEAPLPPAQRGSARLMFAPREGAANDTERSADIMPDNAGGVRDMQASSREGPVSSARLVRPTSVAHRNSAGVARTSVSAVASGEPASQRQSQSQSARPQQGGAAADGAQRATWRCSRCTFENDEFSLACDMCRSRRNQDSRVRRSGGAAPGTGSSSRGEDLVAGGLLGAVLGGLAGSILSSAMRGDNESAGSAAMRGAGTGALLGALSGAMTTMFTDELVTEPASATRSGSNSSGAPQAAARRTSNYGADDILSSSYERLMEMFPPPSGPRPPADREAVDELPTQEIRTEEQLRQIRGGASTDGRHAHEAQCSICLMSFEVGDTVKWLPCTHVYHSTCVDRWLGQSNSCPVCTHEVHV</sequence>
<dbReference type="SMART" id="SM00184">
    <property type="entry name" value="RING"/>
    <property type="match status" value="1"/>
</dbReference>
<dbReference type="GO" id="GO:0061630">
    <property type="term" value="F:ubiquitin protein ligase activity"/>
    <property type="evidence" value="ECO:0007669"/>
    <property type="project" value="TreeGrafter"/>
</dbReference>
<feature type="compositionally biased region" description="Low complexity" evidence="5">
    <location>
        <begin position="179"/>
        <end position="199"/>
    </location>
</feature>
<reference evidence="9" key="1">
    <citation type="journal article" date="2019" name="Nat. Commun.">
        <title>Expansion of phycobilisome linker gene families in mesophilic red algae.</title>
        <authorList>
            <person name="Lee J."/>
            <person name="Kim D."/>
            <person name="Bhattacharya D."/>
            <person name="Yoon H.S."/>
        </authorList>
    </citation>
    <scope>NUCLEOTIDE SEQUENCE [LARGE SCALE GENOMIC DNA]</scope>
    <source>
        <strain evidence="9">CCMP 1328</strain>
    </source>
</reference>
<dbReference type="InterPro" id="IPR001876">
    <property type="entry name" value="Znf_RanBP2"/>
</dbReference>
<dbReference type="AlphaFoldDB" id="A0A5J4YHZ5"/>
<dbReference type="InterPro" id="IPR001841">
    <property type="entry name" value="Znf_RING"/>
</dbReference>
<name>A0A5J4YHZ5_PORPP</name>
<dbReference type="Proteomes" id="UP000324585">
    <property type="component" value="Unassembled WGS sequence"/>
</dbReference>
<dbReference type="PROSITE" id="PS50089">
    <property type="entry name" value="ZF_RING_2"/>
    <property type="match status" value="1"/>
</dbReference>
<dbReference type="PANTHER" id="PTHR45931:SF3">
    <property type="entry name" value="RING ZINC FINGER-CONTAINING PROTEIN"/>
    <property type="match status" value="1"/>
</dbReference>
<feature type="region of interest" description="Disordered" evidence="5">
    <location>
        <begin position="230"/>
        <end position="253"/>
    </location>
</feature>
<protein>
    <submittedName>
        <fullName evidence="8">E3 ubiquitin-protein ligase</fullName>
    </submittedName>
</protein>
<dbReference type="InterPro" id="IPR051834">
    <property type="entry name" value="RING_finger_E3_ligase"/>
</dbReference>
<evidence type="ECO:0000313" key="9">
    <source>
        <dbReference type="Proteomes" id="UP000324585"/>
    </source>
</evidence>
<dbReference type="SMART" id="SM00547">
    <property type="entry name" value="ZnF_RBZ"/>
    <property type="match status" value="2"/>
</dbReference>
<keyword evidence="9" id="KW-1185">Reference proteome</keyword>
<dbReference type="CDD" id="cd16669">
    <property type="entry name" value="RING-H2_RNF181"/>
    <property type="match status" value="1"/>
</dbReference>
<feature type="compositionally biased region" description="Low complexity" evidence="5">
    <location>
        <begin position="239"/>
        <end position="253"/>
    </location>
</feature>
<keyword evidence="2 4" id="KW-0863">Zinc-finger</keyword>
<comment type="caution">
    <text evidence="8">The sequence shown here is derived from an EMBL/GenBank/DDBJ whole genome shotgun (WGS) entry which is preliminary data.</text>
</comment>
<dbReference type="SUPFAM" id="SSF90209">
    <property type="entry name" value="Ran binding protein zinc finger-like"/>
    <property type="match status" value="1"/>
</dbReference>
<dbReference type="PANTHER" id="PTHR45931">
    <property type="entry name" value="SI:CH211-59O9.10"/>
    <property type="match status" value="1"/>
</dbReference>
<dbReference type="Gene3D" id="3.30.40.10">
    <property type="entry name" value="Zinc/RING finger domain, C3HC4 (zinc finger)"/>
    <property type="match status" value="1"/>
</dbReference>
<dbReference type="Pfam" id="PF13639">
    <property type="entry name" value="zf-RING_2"/>
    <property type="match status" value="1"/>
</dbReference>
<dbReference type="SUPFAM" id="SSF57850">
    <property type="entry name" value="RING/U-box"/>
    <property type="match status" value="1"/>
</dbReference>
<proteinExistence type="predicted"/>
<gene>
    <name evidence="8" type="ORF">FVE85_4466</name>
</gene>
<feature type="region of interest" description="Disordered" evidence="5">
    <location>
        <begin position="115"/>
        <end position="199"/>
    </location>
</feature>
<feature type="region of interest" description="Disordered" evidence="5">
    <location>
        <begin position="316"/>
        <end position="341"/>
    </location>
</feature>
<evidence type="ECO:0000259" key="7">
    <source>
        <dbReference type="PROSITE" id="PS50199"/>
    </source>
</evidence>
<dbReference type="Gene3D" id="2.30.30.380">
    <property type="entry name" value="Zn-finger domain of Sec23/24"/>
    <property type="match status" value="1"/>
</dbReference>
<evidence type="ECO:0000256" key="5">
    <source>
        <dbReference type="SAM" id="MobiDB-lite"/>
    </source>
</evidence>
<evidence type="ECO:0000256" key="3">
    <source>
        <dbReference type="ARBA" id="ARBA00022833"/>
    </source>
</evidence>
<feature type="domain" description="RanBP2-type" evidence="7">
    <location>
        <begin position="203"/>
        <end position="232"/>
    </location>
</feature>
<dbReference type="PROSITE" id="PS50199">
    <property type="entry name" value="ZF_RANBP2_2"/>
    <property type="match status" value="1"/>
</dbReference>
<keyword evidence="1" id="KW-0479">Metal-binding</keyword>
<evidence type="ECO:0000256" key="4">
    <source>
        <dbReference type="PROSITE-ProRule" id="PRU00322"/>
    </source>
</evidence>
<dbReference type="GO" id="GO:0008270">
    <property type="term" value="F:zinc ion binding"/>
    <property type="evidence" value="ECO:0007669"/>
    <property type="project" value="UniProtKB-KW"/>
</dbReference>
<dbReference type="InterPro" id="IPR013083">
    <property type="entry name" value="Znf_RING/FYVE/PHD"/>
</dbReference>
<dbReference type="PROSITE" id="PS01358">
    <property type="entry name" value="ZF_RANBP2_1"/>
    <property type="match status" value="1"/>
</dbReference>
<feature type="domain" description="RING-type" evidence="6">
    <location>
        <begin position="406"/>
        <end position="447"/>
    </location>
</feature>
<dbReference type="OMA" id="CCETINV"/>
<dbReference type="InterPro" id="IPR036443">
    <property type="entry name" value="Znf_RanBP2_sf"/>
</dbReference>
<keyword evidence="3" id="KW-0862">Zinc</keyword>
<accession>A0A5J4YHZ5</accession>
<dbReference type="GO" id="GO:0006511">
    <property type="term" value="P:ubiquitin-dependent protein catabolic process"/>
    <property type="evidence" value="ECO:0007669"/>
    <property type="project" value="TreeGrafter"/>
</dbReference>
<feature type="region of interest" description="Disordered" evidence="5">
    <location>
        <begin position="40"/>
        <end position="64"/>
    </location>
</feature>
<feature type="compositionally biased region" description="Polar residues" evidence="5">
    <location>
        <begin position="318"/>
        <end position="330"/>
    </location>
</feature>